<comment type="caution">
    <text evidence="1">The sequence shown here is derived from an EMBL/GenBank/DDBJ whole genome shotgun (WGS) entry which is preliminary data.</text>
</comment>
<reference evidence="1" key="1">
    <citation type="journal article" date="2021" name="bioRxiv">
        <title>Unraveling nitrogen, sulfur and carbon metabolic pathways and microbial community transcriptional responses to substrate deprivation and toxicity stresses in a bioreactor mimicking anoxic brackish coastal sediment conditions.</title>
        <authorList>
            <person name="Martins P.D."/>
            <person name="Echeveste M.J."/>
            <person name="Arshad A."/>
            <person name="Kurth J."/>
            <person name="Ouboter H."/>
            <person name="Jetten M.S.M."/>
            <person name="Welte C.U."/>
        </authorList>
    </citation>
    <scope>NUCLEOTIDE SEQUENCE</scope>
    <source>
        <strain evidence="1">MAG_39</strain>
    </source>
</reference>
<dbReference type="EMBL" id="JAIOIV010000040">
    <property type="protein sequence ID" value="MBZ0155662.1"/>
    <property type="molecule type" value="Genomic_DNA"/>
</dbReference>
<proteinExistence type="predicted"/>
<protein>
    <submittedName>
        <fullName evidence="1">Uncharacterized protein</fullName>
    </submittedName>
</protein>
<organism evidence="1 2">
    <name type="scientific">Candidatus Nitrobium versatile</name>
    <dbReference type="NCBI Taxonomy" id="2884831"/>
    <lineage>
        <taxon>Bacteria</taxon>
        <taxon>Pseudomonadati</taxon>
        <taxon>Nitrospirota</taxon>
        <taxon>Nitrospiria</taxon>
        <taxon>Nitrospirales</taxon>
        <taxon>Nitrospiraceae</taxon>
        <taxon>Candidatus Nitrobium</taxon>
    </lineage>
</organism>
<evidence type="ECO:0000313" key="1">
    <source>
        <dbReference type="EMBL" id="MBZ0155662.1"/>
    </source>
</evidence>
<accession>A0A953J991</accession>
<dbReference type="Proteomes" id="UP000705867">
    <property type="component" value="Unassembled WGS sequence"/>
</dbReference>
<name>A0A953J991_9BACT</name>
<dbReference type="AlphaFoldDB" id="A0A953J991"/>
<sequence length="161" mass="18242">MFIEAQDSGSSPQGVVEVMLKAEIKTHLKDHYLLEKAGTYHGEPRYPMLVNIDGQAATWEVEGKKESAPNYIDKSVKRNPERGEGMKYSLSKRIWLSPGSHRVFFGLPGDRVSKEVVITVEEGKPSVLEFKPVYRRYRTQGSIFTRGVSRLKAFWNGTLLP</sequence>
<gene>
    <name evidence="1" type="ORF">K8I29_05530</name>
</gene>
<reference evidence="1" key="2">
    <citation type="submission" date="2021-08" db="EMBL/GenBank/DDBJ databases">
        <authorList>
            <person name="Dalcin Martins P."/>
        </authorList>
    </citation>
    <scope>NUCLEOTIDE SEQUENCE</scope>
    <source>
        <strain evidence="1">MAG_39</strain>
    </source>
</reference>
<evidence type="ECO:0000313" key="2">
    <source>
        <dbReference type="Proteomes" id="UP000705867"/>
    </source>
</evidence>